<evidence type="ECO:0000313" key="1">
    <source>
        <dbReference type="EMBL" id="PWN01652.1"/>
    </source>
</evidence>
<dbReference type="AlphaFoldDB" id="A0A316TGZ4"/>
<reference evidence="1 2" key="1">
    <citation type="submission" date="2018-05" db="EMBL/GenBank/DDBJ databases">
        <title>Nocardioides silvaticus genome.</title>
        <authorList>
            <person name="Li C."/>
            <person name="Wang G."/>
        </authorList>
    </citation>
    <scope>NUCLEOTIDE SEQUENCE [LARGE SCALE GENOMIC DNA]</scope>
    <source>
        <strain evidence="1 2">CCTCC AB 2018079</strain>
    </source>
</reference>
<dbReference type="EMBL" id="QGDD01000008">
    <property type="protein sequence ID" value="PWN01652.1"/>
    <property type="molecule type" value="Genomic_DNA"/>
</dbReference>
<name>A0A316TGZ4_9ACTN</name>
<keyword evidence="2" id="KW-1185">Reference proteome</keyword>
<comment type="caution">
    <text evidence="1">The sequence shown here is derived from an EMBL/GenBank/DDBJ whole genome shotgun (WGS) entry which is preliminary data.</text>
</comment>
<gene>
    <name evidence="1" type="ORF">DJ010_16540</name>
</gene>
<proteinExistence type="predicted"/>
<protein>
    <submittedName>
        <fullName evidence="1">Uncharacterized protein</fullName>
    </submittedName>
</protein>
<accession>A0A316TGZ4</accession>
<dbReference type="Proteomes" id="UP000245507">
    <property type="component" value="Unassembled WGS sequence"/>
</dbReference>
<evidence type="ECO:0000313" key="2">
    <source>
        <dbReference type="Proteomes" id="UP000245507"/>
    </source>
</evidence>
<organism evidence="1 2">
    <name type="scientific">Nocardioides silvaticus</name>
    <dbReference type="NCBI Taxonomy" id="2201891"/>
    <lineage>
        <taxon>Bacteria</taxon>
        <taxon>Bacillati</taxon>
        <taxon>Actinomycetota</taxon>
        <taxon>Actinomycetes</taxon>
        <taxon>Propionibacteriales</taxon>
        <taxon>Nocardioidaceae</taxon>
        <taxon>Nocardioides</taxon>
    </lineage>
</organism>
<sequence>MGLVRLDHRRKARVPTLARGERLLAWAATADGATVGGSRDALHLPDPEPLRLPWEEIATAEWDTDESVLHVVEVGSYGEVRPEHLLRLTDADRLLSLVRERVTASMVVQRHVPVRGRLGARVLGRRAPSGRGPVAWFVEYDAGLDPDDPAVATVVDEALTLARGDVGG</sequence>